<keyword evidence="4" id="KW-1185">Reference proteome</keyword>
<dbReference type="CDD" id="cd05141">
    <property type="entry name" value="Barstar_evA4336-like"/>
    <property type="match status" value="1"/>
</dbReference>
<evidence type="ECO:0000259" key="2">
    <source>
        <dbReference type="Pfam" id="PF01337"/>
    </source>
</evidence>
<dbReference type="InterPro" id="IPR000468">
    <property type="entry name" value="Barstar"/>
</dbReference>
<dbReference type="Gene3D" id="3.30.370.10">
    <property type="entry name" value="Barstar-like"/>
    <property type="match status" value="1"/>
</dbReference>
<feature type="domain" description="Barstar (barnase inhibitor)" evidence="2">
    <location>
        <begin position="3"/>
        <end position="96"/>
    </location>
</feature>
<dbReference type="Pfam" id="PF01337">
    <property type="entry name" value="Barstar"/>
    <property type="match status" value="1"/>
</dbReference>
<dbReference type="InterPro" id="IPR035905">
    <property type="entry name" value="Barstar-like_sf"/>
</dbReference>
<dbReference type="Proteomes" id="UP001596512">
    <property type="component" value="Unassembled WGS sequence"/>
</dbReference>
<comment type="similarity">
    <text evidence="1">Belongs to the barstar family.</text>
</comment>
<sequence>MIQHIVDGSAVRSRSDFYEAVAAALEFPEWFGHNLDALYDCLTDLSWLPPGEHVLVWARPDVLAQIDPAGSRAINAVLSDAVEDFTDPERAFKVVLVEP</sequence>
<comment type="caution">
    <text evidence="3">The sequence shown here is derived from an EMBL/GenBank/DDBJ whole genome shotgun (WGS) entry which is preliminary data.</text>
</comment>
<organism evidence="3 4">
    <name type="scientific">Actinokineospora soli</name>
    <dbReference type="NCBI Taxonomy" id="1048753"/>
    <lineage>
        <taxon>Bacteria</taxon>
        <taxon>Bacillati</taxon>
        <taxon>Actinomycetota</taxon>
        <taxon>Actinomycetes</taxon>
        <taxon>Pseudonocardiales</taxon>
        <taxon>Pseudonocardiaceae</taxon>
        <taxon>Actinokineospora</taxon>
    </lineage>
</organism>
<evidence type="ECO:0000313" key="4">
    <source>
        <dbReference type="Proteomes" id="UP001596512"/>
    </source>
</evidence>
<dbReference type="EMBL" id="JBHTEY010000004">
    <property type="protein sequence ID" value="MFC7613657.1"/>
    <property type="molecule type" value="Genomic_DNA"/>
</dbReference>
<protein>
    <submittedName>
        <fullName evidence="3">Barstar family protein</fullName>
    </submittedName>
</protein>
<evidence type="ECO:0000256" key="1">
    <source>
        <dbReference type="ARBA" id="ARBA00006845"/>
    </source>
</evidence>
<name>A0ABW2TIS3_9PSEU</name>
<accession>A0ABW2TIS3</accession>
<reference evidence="4" key="1">
    <citation type="journal article" date="2019" name="Int. J. Syst. Evol. Microbiol.">
        <title>The Global Catalogue of Microorganisms (GCM) 10K type strain sequencing project: providing services to taxonomists for standard genome sequencing and annotation.</title>
        <authorList>
            <consortium name="The Broad Institute Genomics Platform"/>
            <consortium name="The Broad Institute Genome Sequencing Center for Infectious Disease"/>
            <person name="Wu L."/>
            <person name="Ma J."/>
        </authorList>
    </citation>
    <scope>NUCLEOTIDE SEQUENCE [LARGE SCALE GENOMIC DNA]</scope>
    <source>
        <strain evidence="4">JCM 17695</strain>
    </source>
</reference>
<evidence type="ECO:0000313" key="3">
    <source>
        <dbReference type="EMBL" id="MFC7613657.1"/>
    </source>
</evidence>
<gene>
    <name evidence="3" type="ORF">ACFQV2_08680</name>
</gene>
<dbReference type="SUPFAM" id="SSF52038">
    <property type="entry name" value="Barstar-related"/>
    <property type="match status" value="1"/>
</dbReference>
<proteinExistence type="inferred from homology"/>